<dbReference type="InterPro" id="IPR001516">
    <property type="entry name" value="Proton_antipo_N"/>
</dbReference>
<dbReference type="InterPro" id="IPR003945">
    <property type="entry name" value="NU5C-like"/>
</dbReference>
<dbReference type="RefSeq" id="YP_001742104.1">
    <property type="nucleotide sequence ID" value="NC_010496.1"/>
</dbReference>
<feature type="domain" description="NADH dehydrogenase subunit 5 C-terminal" evidence="20">
    <location>
        <begin position="581"/>
        <end position="662"/>
    </location>
</feature>
<dbReference type="GeneID" id="6106820"/>
<keyword evidence="12 16" id="KW-0830">Ubiquinone</keyword>
<dbReference type="EMBL" id="AM690374">
    <property type="protein sequence ID" value="CAM84219.1"/>
    <property type="molecule type" value="Genomic_DNA"/>
</dbReference>
<comment type="function">
    <text evidence="16">Core subunit of the mitochondrial membrane respiratory chain NADH dehydrogenase (Complex I) which catalyzes electron transfer from NADH through the respiratory chain, using ubiquinone as an electron acceptor. Essential for the catalytic activity and assembly of complex I.</text>
</comment>
<evidence type="ECO:0000256" key="7">
    <source>
        <dbReference type="ARBA" id="ARBA00022792"/>
    </source>
</evidence>
<evidence type="ECO:0000256" key="9">
    <source>
        <dbReference type="ARBA" id="ARBA00022982"/>
    </source>
</evidence>
<evidence type="ECO:0000256" key="11">
    <source>
        <dbReference type="ARBA" id="ARBA00023027"/>
    </source>
</evidence>
<dbReference type="Gene3D" id="1.20.5.2700">
    <property type="match status" value="1"/>
</dbReference>
<dbReference type="GO" id="GO:0003954">
    <property type="term" value="F:NADH dehydrogenase activity"/>
    <property type="evidence" value="ECO:0007669"/>
    <property type="project" value="TreeGrafter"/>
</dbReference>
<feature type="transmembrane region" description="Helical" evidence="16">
    <location>
        <begin position="176"/>
        <end position="201"/>
    </location>
</feature>
<dbReference type="InterPro" id="IPR010934">
    <property type="entry name" value="NADH_DH_su5_C"/>
</dbReference>
<keyword evidence="17" id="KW-0732">Signal</keyword>
<feature type="transmembrane region" description="Helical" evidence="16">
    <location>
        <begin position="253"/>
        <end position="273"/>
    </location>
</feature>
<feature type="transmembrane region" description="Helical" evidence="16">
    <location>
        <begin position="501"/>
        <end position="518"/>
    </location>
</feature>
<keyword evidence="13 16" id="KW-0496">Mitochondrion</keyword>
<feature type="transmembrane region" description="Helical" evidence="16">
    <location>
        <begin position="415"/>
        <end position="440"/>
    </location>
</feature>
<dbReference type="PANTHER" id="PTHR42829">
    <property type="entry name" value="NADH-UBIQUINONE OXIDOREDUCTASE CHAIN 5"/>
    <property type="match status" value="1"/>
</dbReference>
<dbReference type="GO" id="GO:0005743">
    <property type="term" value="C:mitochondrial inner membrane"/>
    <property type="evidence" value="ECO:0007669"/>
    <property type="project" value="UniProtKB-SubCell"/>
</dbReference>
<keyword evidence="14 16" id="KW-0472">Membrane</keyword>
<feature type="domain" description="NADH dehydrogenase subunit 5 C-terminal" evidence="20">
    <location>
        <begin position="434"/>
        <end position="518"/>
    </location>
</feature>
<feature type="transmembrane region" description="Helical" evidence="16">
    <location>
        <begin position="285"/>
        <end position="306"/>
    </location>
</feature>
<dbReference type="PANTHER" id="PTHR42829:SF2">
    <property type="entry name" value="NADH-UBIQUINONE OXIDOREDUCTASE CHAIN 5"/>
    <property type="match status" value="1"/>
</dbReference>
<evidence type="ECO:0000256" key="8">
    <source>
        <dbReference type="ARBA" id="ARBA00022967"/>
    </source>
</evidence>
<evidence type="ECO:0000256" key="13">
    <source>
        <dbReference type="ARBA" id="ARBA00023128"/>
    </source>
</evidence>
<dbReference type="NCBIfam" id="TIGR01974">
    <property type="entry name" value="NDH_I_L"/>
    <property type="match status" value="1"/>
</dbReference>
<sequence>MYILVVFLPLLSAIISGLFGRKIGTKGAGVLTSSCMVISALVSCCIFYETVLNSSAAYIKLWRWFDSELFTAYFGLQFDSLTSVMLIVVTSVSAFVHIYSTGYMSGDPHIPRFMSYLSLFTFLMIVLVTSENYVQLFIGWEGVGLCSYLLINFWLTRIKANKAAMKAMLINRVGDIGLILAMIKILAEFGSLDFSTIYSIMSLNEWGEAYSNSVAVNKDSLTIICLLLFLGAVGKSAQLGLHTWLPDAMEGPTPVSALIHAATMVTAGVFLIIRSGPLFEGSPFALTVVTILGALTAFFAATTGVVQNDLKKVIAYSTCSQLGYMVMVCGLSNYSTSLFHLMNHAFFKALLFLSAGSVIHAVSDEQDMRKMGGLLKSVPFTYTMILIGSLSLMGFPYLTGFYSKDLILELTFDKYYVAFAYWLGSFSALLTAFYSMRLIYLTFMTDTNLKKETLTKVHESTWTITLPLLLLAFGSIFVGYLGKEVVISNVIPPMISNSVKVVPLVLSLFGALLGFVIYDRVIRVAFWEAAKNRRGVINLVRVNSIMNVRSKFSEERVERNFVSSSYNSRFYQRAWIMLYHIVYTFFNSAWQFNYVINHFIVSNVWKFGHLITYRIIDRGILEIIGPKGISKVLINLTQAISNYQSGMVFNYALIMIIFTTLFISGASIL</sequence>
<evidence type="ECO:0000256" key="10">
    <source>
        <dbReference type="ARBA" id="ARBA00022989"/>
    </source>
</evidence>
<feature type="transmembrane region" description="Helical" evidence="16">
    <location>
        <begin position="84"/>
        <end position="101"/>
    </location>
</feature>
<dbReference type="Pfam" id="PF00662">
    <property type="entry name" value="Proton_antipo_N"/>
    <property type="match status" value="1"/>
</dbReference>
<feature type="signal peptide" evidence="17">
    <location>
        <begin position="1"/>
        <end position="20"/>
    </location>
</feature>
<evidence type="ECO:0000256" key="16">
    <source>
        <dbReference type="RuleBase" id="RU003404"/>
    </source>
</evidence>
<evidence type="ECO:0000256" key="14">
    <source>
        <dbReference type="ARBA" id="ARBA00023136"/>
    </source>
</evidence>
<feature type="domain" description="NADH:quinone oxidoreductase/Mrp antiporter transmembrane" evidence="18">
    <location>
        <begin position="130"/>
        <end position="431"/>
    </location>
</feature>
<evidence type="ECO:0000259" key="20">
    <source>
        <dbReference type="Pfam" id="PF06455"/>
    </source>
</evidence>
<protein>
    <recommendedName>
        <fullName evidence="3 16">NADH-ubiquinone oxidoreductase chain 5</fullName>
        <ecNumber evidence="2 16">7.1.1.2</ecNumber>
    </recommendedName>
</protein>
<comment type="subcellular location">
    <subcellularLocation>
        <location evidence="1">Mitochondrion inner membrane</location>
        <topology evidence="1">Multi-pass membrane protein</topology>
    </subcellularLocation>
</comment>
<feature type="transmembrane region" description="Helical" evidence="16">
    <location>
        <begin position="30"/>
        <end position="49"/>
    </location>
</feature>
<keyword evidence="9" id="KW-0249">Electron transport</keyword>
<evidence type="ECO:0000256" key="4">
    <source>
        <dbReference type="ARBA" id="ARBA00022448"/>
    </source>
</evidence>
<comment type="similarity">
    <text evidence="16">Belongs to the complex I subunit 5 family.</text>
</comment>
<keyword evidence="7" id="KW-0999">Mitochondrion inner membrane</keyword>
<evidence type="ECO:0000256" key="12">
    <source>
        <dbReference type="ARBA" id="ARBA00023075"/>
    </source>
</evidence>
<name>B1GT59_SUBDO</name>
<feature type="transmembrane region" description="Helical" evidence="16">
    <location>
        <begin position="345"/>
        <end position="362"/>
    </location>
</feature>
<geneLocation type="mitochondrion" evidence="21"/>
<keyword evidence="10 16" id="KW-1133">Transmembrane helix</keyword>
<keyword evidence="5" id="KW-0679">Respiratory chain</keyword>
<dbReference type="GO" id="GO:0015990">
    <property type="term" value="P:electron transport coupled proton transport"/>
    <property type="evidence" value="ECO:0007669"/>
    <property type="project" value="TreeGrafter"/>
</dbReference>
<feature type="transmembrane region" description="Helical" evidence="16">
    <location>
        <begin position="374"/>
        <end position="395"/>
    </location>
</feature>
<proteinExistence type="inferred from homology"/>
<organism evidence="21">
    <name type="scientific">Suberites domuncula</name>
    <name type="common">Sponge</name>
    <dbReference type="NCBI Taxonomy" id="55567"/>
    <lineage>
        <taxon>Eukaryota</taxon>
        <taxon>Metazoa</taxon>
        <taxon>Porifera</taxon>
        <taxon>Demospongiae</taxon>
        <taxon>Heteroscleromorpha</taxon>
        <taxon>Suberitida</taxon>
        <taxon>Suberitidae</taxon>
        <taxon>Suberites</taxon>
    </lineage>
</organism>
<comment type="catalytic activity">
    <reaction evidence="15 16">
        <text>a ubiquinone + NADH + 5 H(+)(in) = a ubiquinol + NAD(+) + 4 H(+)(out)</text>
        <dbReference type="Rhea" id="RHEA:29091"/>
        <dbReference type="Rhea" id="RHEA-COMP:9565"/>
        <dbReference type="Rhea" id="RHEA-COMP:9566"/>
        <dbReference type="ChEBI" id="CHEBI:15378"/>
        <dbReference type="ChEBI" id="CHEBI:16389"/>
        <dbReference type="ChEBI" id="CHEBI:17976"/>
        <dbReference type="ChEBI" id="CHEBI:57540"/>
        <dbReference type="ChEBI" id="CHEBI:57945"/>
        <dbReference type="EC" id="7.1.1.2"/>
    </reaction>
</comment>
<feature type="chain" id="PRO_5002764505" description="NADH-ubiquinone oxidoreductase chain 5" evidence="17">
    <location>
        <begin position="21"/>
        <end position="669"/>
    </location>
</feature>
<evidence type="ECO:0000256" key="17">
    <source>
        <dbReference type="SAM" id="SignalP"/>
    </source>
</evidence>
<dbReference type="EC" id="7.1.1.2" evidence="2 16"/>
<dbReference type="GO" id="GO:0008137">
    <property type="term" value="F:NADH dehydrogenase (ubiquinone) activity"/>
    <property type="evidence" value="ECO:0007669"/>
    <property type="project" value="UniProtKB-EC"/>
</dbReference>
<accession>B1GT59</accession>
<evidence type="ECO:0000259" key="19">
    <source>
        <dbReference type="Pfam" id="PF00662"/>
    </source>
</evidence>
<keyword evidence="8" id="KW-1278">Translocase</keyword>
<evidence type="ECO:0000259" key="18">
    <source>
        <dbReference type="Pfam" id="PF00361"/>
    </source>
</evidence>
<feature type="transmembrane region" description="Helical" evidence="16">
    <location>
        <begin position="313"/>
        <end position="333"/>
    </location>
</feature>
<dbReference type="PRINTS" id="PR01435">
    <property type="entry name" value="NPOXDRDTASE5"/>
</dbReference>
<evidence type="ECO:0000256" key="15">
    <source>
        <dbReference type="ARBA" id="ARBA00049551"/>
    </source>
</evidence>
<evidence type="ECO:0000313" key="21">
    <source>
        <dbReference type="EMBL" id="CAM84219.1"/>
    </source>
</evidence>
<dbReference type="NCBIfam" id="NF005141">
    <property type="entry name" value="PRK06590.1"/>
    <property type="match status" value="1"/>
</dbReference>
<evidence type="ECO:0000256" key="3">
    <source>
        <dbReference type="ARBA" id="ARBA00021096"/>
    </source>
</evidence>
<evidence type="ECO:0000256" key="6">
    <source>
        <dbReference type="ARBA" id="ARBA00022692"/>
    </source>
</evidence>
<evidence type="ECO:0000256" key="5">
    <source>
        <dbReference type="ARBA" id="ARBA00022660"/>
    </source>
</evidence>
<dbReference type="Pfam" id="PF06455">
    <property type="entry name" value="NADH5_C"/>
    <property type="match status" value="2"/>
</dbReference>
<dbReference type="PRINTS" id="PR01434">
    <property type="entry name" value="NADHDHGNASE5"/>
</dbReference>
<feature type="transmembrane region" description="Helical" evidence="16">
    <location>
        <begin position="221"/>
        <end position="241"/>
    </location>
</feature>
<feature type="domain" description="NADH-Ubiquinone oxidoreductase (complex I) chain 5 N-terminal" evidence="19">
    <location>
        <begin position="64"/>
        <end position="114"/>
    </location>
</feature>
<feature type="transmembrane region" description="Helical" evidence="16">
    <location>
        <begin position="648"/>
        <end position="668"/>
    </location>
</feature>
<dbReference type="InterPro" id="IPR001750">
    <property type="entry name" value="ND/Mrp_TM"/>
</dbReference>
<dbReference type="Pfam" id="PF00361">
    <property type="entry name" value="Proton_antipo_M"/>
    <property type="match status" value="1"/>
</dbReference>
<feature type="transmembrane region" description="Helical" evidence="16">
    <location>
        <begin position="136"/>
        <end position="155"/>
    </location>
</feature>
<feature type="transmembrane region" description="Helical" evidence="16">
    <location>
        <begin position="461"/>
        <end position="481"/>
    </location>
</feature>
<dbReference type="GO" id="GO:0042773">
    <property type="term" value="P:ATP synthesis coupled electron transport"/>
    <property type="evidence" value="ECO:0007669"/>
    <property type="project" value="InterPro"/>
</dbReference>
<gene>
    <name evidence="21" type="primary">nd5</name>
</gene>
<keyword evidence="11 16" id="KW-0520">NAD</keyword>
<feature type="transmembrane region" description="Helical" evidence="16">
    <location>
        <begin position="113"/>
        <end position="130"/>
    </location>
</feature>
<keyword evidence="4 16" id="KW-0813">Transport</keyword>
<keyword evidence="6 16" id="KW-0812">Transmembrane</keyword>
<reference evidence="21" key="1">
    <citation type="journal article" date="2008" name="Gene">
        <title>Mitochondrial genome of Suberites domuncula: Palindromes and inverted repeats are abundant in non-coding regions.</title>
        <authorList>
            <person name="Lukic-Bilela L."/>
            <person name="Brandt D."/>
            <person name="Pojskic N."/>
            <person name="Wiens M."/>
            <person name="Gamulin V."/>
            <person name="Muller W.E.G."/>
        </authorList>
    </citation>
    <scope>NUCLEOTIDE SEQUENCE</scope>
</reference>
<dbReference type="InterPro" id="IPR018393">
    <property type="entry name" value="NADHpl_OxRdtase_5_subgr"/>
</dbReference>
<dbReference type="AlphaFoldDB" id="B1GT59"/>
<evidence type="ECO:0000256" key="1">
    <source>
        <dbReference type="ARBA" id="ARBA00004448"/>
    </source>
</evidence>
<evidence type="ECO:0000256" key="2">
    <source>
        <dbReference type="ARBA" id="ARBA00012944"/>
    </source>
</evidence>